<keyword evidence="3" id="KW-1185">Reference proteome</keyword>
<comment type="caution">
    <text evidence="2">The sequence shown here is derived from an EMBL/GenBank/DDBJ whole genome shotgun (WGS) entry which is preliminary data.</text>
</comment>
<proteinExistence type="predicted"/>
<name>A0ABQ2DAY7_9MICC</name>
<evidence type="ECO:0000256" key="1">
    <source>
        <dbReference type="SAM" id="MobiDB-lite"/>
    </source>
</evidence>
<feature type="region of interest" description="Disordered" evidence="1">
    <location>
        <begin position="28"/>
        <end position="56"/>
    </location>
</feature>
<protein>
    <submittedName>
        <fullName evidence="2">Uncharacterized protein</fullName>
    </submittedName>
</protein>
<evidence type="ECO:0000313" key="3">
    <source>
        <dbReference type="Proteomes" id="UP000606115"/>
    </source>
</evidence>
<evidence type="ECO:0000313" key="2">
    <source>
        <dbReference type="EMBL" id="GGJ52099.1"/>
    </source>
</evidence>
<reference evidence="3" key="1">
    <citation type="journal article" date="2019" name="Int. J. Syst. Evol. Microbiol.">
        <title>The Global Catalogue of Microorganisms (GCM) 10K type strain sequencing project: providing services to taxonomists for standard genome sequencing and annotation.</title>
        <authorList>
            <consortium name="The Broad Institute Genomics Platform"/>
            <consortium name="The Broad Institute Genome Sequencing Center for Infectious Disease"/>
            <person name="Wu L."/>
            <person name="Ma J."/>
        </authorList>
    </citation>
    <scope>NUCLEOTIDE SEQUENCE [LARGE SCALE GENOMIC DNA]</scope>
    <source>
        <strain evidence="3">CGMCC 1.3685</strain>
    </source>
</reference>
<gene>
    <name evidence="2" type="ORF">GCM10007173_08350</name>
</gene>
<accession>A0ABQ2DAY7</accession>
<organism evidence="2 3">
    <name type="scientific">Glutamicibacter ardleyensis</name>
    <dbReference type="NCBI Taxonomy" id="225894"/>
    <lineage>
        <taxon>Bacteria</taxon>
        <taxon>Bacillati</taxon>
        <taxon>Actinomycetota</taxon>
        <taxon>Actinomycetes</taxon>
        <taxon>Micrococcales</taxon>
        <taxon>Micrococcaceae</taxon>
        <taxon>Glutamicibacter</taxon>
    </lineage>
</organism>
<dbReference type="Proteomes" id="UP000606115">
    <property type="component" value="Unassembled WGS sequence"/>
</dbReference>
<dbReference type="EMBL" id="BMKX01000001">
    <property type="protein sequence ID" value="GGJ52099.1"/>
    <property type="molecule type" value="Genomic_DNA"/>
</dbReference>
<sequence>MSHLLRRKSLRTSKTMTPITEVTHEHALDASPKWQRPEERSAATYPGKAPSANLEW</sequence>